<organism evidence="1 2">
    <name type="scientific">Priestia megaterium</name>
    <name type="common">Bacillus megaterium</name>
    <dbReference type="NCBI Taxonomy" id="1404"/>
    <lineage>
        <taxon>Bacteria</taxon>
        <taxon>Bacillati</taxon>
        <taxon>Bacillota</taxon>
        <taxon>Bacilli</taxon>
        <taxon>Bacillales</taxon>
        <taxon>Bacillaceae</taxon>
        <taxon>Priestia</taxon>
    </lineage>
</organism>
<proteinExistence type="predicted"/>
<dbReference type="AlphaFoldDB" id="A0A6M6DZY0"/>
<evidence type="ECO:0000313" key="1">
    <source>
        <dbReference type="EMBL" id="QJX80443.1"/>
    </source>
</evidence>
<dbReference type="RefSeq" id="WP_171778434.1">
    <property type="nucleotide sequence ID" value="NZ_CP045273.1"/>
</dbReference>
<dbReference type="Proteomes" id="UP000501076">
    <property type="component" value="Plasmid pFDU301A"/>
</dbReference>
<accession>A0A6M6DZY0</accession>
<reference evidence="1 2" key="1">
    <citation type="submission" date="2019-10" db="EMBL/GenBank/DDBJ databases">
        <title>Complete genome sequences for adaption low water activity.</title>
        <authorList>
            <person name="Zhao L."/>
            <person name="Zhong J."/>
        </authorList>
    </citation>
    <scope>NUCLEOTIDE SEQUENCE [LARGE SCALE GENOMIC DNA]</scope>
    <source>
        <strain evidence="1 2">FDU301</strain>
        <plasmid evidence="2">pfdu301a</plasmid>
    </source>
</reference>
<evidence type="ECO:0000313" key="2">
    <source>
        <dbReference type="Proteomes" id="UP000501076"/>
    </source>
</evidence>
<name>A0A6M6DZY0_PRIMG</name>
<gene>
    <name evidence="1" type="ORF">FDZ14_30615</name>
</gene>
<keyword evidence="1" id="KW-0614">Plasmid</keyword>
<sequence>MNEKSGSSNSRERILQMFDDTIGESETISATVDALKKLPIEDIKRIQEGKFDKFTGPLPIEDPLGFSNGPYFMHFSPKNSKQKSVVIENISPLKKWEKESAFARFKRFISRIIHKRKKDD</sequence>
<dbReference type="EMBL" id="CP045273">
    <property type="protein sequence ID" value="QJX80443.1"/>
    <property type="molecule type" value="Genomic_DNA"/>
</dbReference>
<protein>
    <submittedName>
        <fullName evidence="1">Uncharacterized protein</fullName>
    </submittedName>
</protein>
<geneLocation type="plasmid" evidence="2">
    <name>pfdu301a</name>
</geneLocation>